<dbReference type="AlphaFoldDB" id="A0A926DAB8"/>
<accession>A0A926DAB8</accession>
<evidence type="ECO:0008006" key="3">
    <source>
        <dbReference type="Google" id="ProtNLM"/>
    </source>
</evidence>
<dbReference type="InterPro" id="IPR013324">
    <property type="entry name" value="RNA_pol_sigma_r3/r4-like"/>
</dbReference>
<keyword evidence="2" id="KW-1185">Reference proteome</keyword>
<dbReference type="SUPFAM" id="SSF88659">
    <property type="entry name" value="Sigma3 and sigma4 domains of RNA polymerase sigma factors"/>
    <property type="match status" value="1"/>
</dbReference>
<comment type="caution">
    <text evidence="1">The sequence shown here is derived from an EMBL/GenBank/DDBJ whole genome shotgun (WGS) entry which is preliminary data.</text>
</comment>
<protein>
    <recommendedName>
        <fullName evidence="3">Sigma-70 family RNA polymerase sigma factor</fullName>
    </recommendedName>
</protein>
<proteinExistence type="predicted"/>
<organism evidence="1 2">
    <name type="scientific">Yeguia hominis</name>
    <dbReference type="NCBI Taxonomy" id="2763662"/>
    <lineage>
        <taxon>Bacteria</taxon>
        <taxon>Bacillati</taxon>
        <taxon>Bacillota</taxon>
        <taxon>Clostridia</taxon>
        <taxon>Eubacteriales</taxon>
        <taxon>Yeguiaceae</taxon>
        <taxon>Yeguia</taxon>
    </lineage>
</organism>
<dbReference type="Proteomes" id="UP000651482">
    <property type="component" value="Unassembled WGS sequence"/>
</dbReference>
<sequence length="194" mass="22569">MTNNTINIDIDALTEDFKAHCKVIKLGCEYPGYTGKEKYGIISDLSYEQLTERYAPIVECYLPFVLLSKDMGEIFAEFNRNEDKFYKRMRRDDVYGFEDGTTERHNIECCIPDFTEALFRERFPKRLVEKAFALLTPIQQSRVKQYIFGKKSFAKIAASEGKAKNTIQESYDAAIKKMKKFLKNTLPKDTPYSE</sequence>
<reference evidence="1" key="1">
    <citation type="submission" date="2020-08" db="EMBL/GenBank/DDBJ databases">
        <title>Genome public.</title>
        <authorList>
            <person name="Liu C."/>
            <person name="Sun Q."/>
        </authorList>
    </citation>
    <scope>NUCLEOTIDE SEQUENCE</scope>
    <source>
        <strain evidence="1">NSJ-40</strain>
    </source>
</reference>
<name>A0A926DAB8_9FIRM</name>
<dbReference type="EMBL" id="JACRSN010000014">
    <property type="protein sequence ID" value="MBC8534247.1"/>
    <property type="molecule type" value="Genomic_DNA"/>
</dbReference>
<evidence type="ECO:0000313" key="2">
    <source>
        <dbReference type="Proteomes" id="UP000651482"/>
    </source>
</evidence>
<dbReference type="RefSeq" id="WP_249319885.1">
    <property type="nucleotide sequence ID" value="NZ_JACRSN010000014.1"/>
</dbReference>
<gene>
    <name evidence="1" type="ORF">IAG03_09645</name>
</gene>
<evidence type="ECO:0000313" key="1">
    <source>
        <dbReference type="EMBL" id="MBC8534247.1"/>
    </source>
</evidence>